<reference evidence="2" key="1">
    <citation type="submission" date="2014-12" db="EMBL/GenBank/DDBJ databases">
        <title>Insight into the proteome of Arion vulgaris.</title>
        <authorList>
            <person name="Aradska J."/>
            <person name="Bulat T."/>
            <person name="Smidak R."/>
            <person name="Sarate P."/>
            <person name="Gangsoo J."/>
            <person name="Sialana F."/>
            <person name="Bilban M."/>
            <person name="Lubec G."/>
        </authorList>
    </citation>
    <scope>NUCLEOTIDE SEQUENCE</scope>
    <source>
        <tissue evidence="2">Skin</tissue>
    </source>
</reference>
<dbReference type="Gene3D" id="1.10.10.10">
    <property type="entry name" value="Winged helix-like DNA-binding domain superfamily/Winged helix DNA-binding domain"/>
    <property type="match status" value="1"/>
</dbReference>
<feature type="domain" description="IRF tryptophan pentad repeat" evidence="1">
    <location>
        <begin position="8"/>
        <end position="114"/>
    </location>
</feature>
<dbReference type="PRINTS" id="PR00267">
    <property type="entry name" value="INTFRNREGFCT"/>
</dbReference>
<evidence type="ECO:0000259" key="1">
    <source>
        <dbReference type="PROSITE" id="PS51507"/>
    </source>
</evidence>
<dbReference type="InterPro" id="IPR001346">
    <property type="entry name" value="Interferon_reg_fact_DNA-bd_dom"/>
</dbReference>
<evidence type="ECO:0000313" key="2">
    <source>
        <dbReference type="EMBL" id="CEK57908.1"/>
    </source>
</evidence>
<dbReference type="CDD" id="cd00103">
    <property type="entry name" value="IRF"/>
    <property type="match status" value="1"/>
</dbReference>
<dbReference type="SUPFAM" id="SSF46785">
    <property type="entry name" value="Winged helix' DNA-binding domain"/>
    <property type="match status" value="1"/>
</dbReference>
<dbReference type="PANTHER" id="PTHR11949:SF53">
    <property type="entry name" value="IRF TRYPTOPHAN PENTAD REPEAT DOMAIN-CONTAINING PROTEIN"/>
    <property type="match status" value="1"/>
</dbReference>
<dbReference type="EMBL" id="HACG01011043">
    <property type="protein sequence ID" value="CEK57908.1"/>
    <property type="molecule type" value="Transcribed_RNA"/>
</dbReference>
<dbReference type="GO" id="GO:0000978">
    <property type="term" value="F:RNA polymerase II cis-regulatory region sequence-specific DNA binding"/>
    <property type="evidence" value="ECO:0007669"/>
    <property type="project" value="TreeGrafter"/>
</dbReference>
<proteinExistence type="predicted"/>
<organism evidence="2">
    <name type="scientific">Arion vulgaris</name>
    <dbReference type="NCBI Taxonomy" id="1028688"/>
    <lineage>
        <taxon>Eukaryota</taxon>
        <taxon>Metazoa</taxon>
        <taxon>Spiralia</taxon>
        <taxon>Lophotrochozoa</taxon>
        <taxon>Mollusca</taxon>
        <taxon>Gastropoda</taxon>
        <taxon>Heterobranchia</taxon>
        <taxon>Euthyneura</taxon>
        <taxon>Panpulmonata</taxon>
        <taxon>Eupulmonata</taxon>
        <taxon>Stylommatophora</taxon>
        <taxon>Helicina</taxon>
        <taxon>Arionoidea</taxon>
        <taxon>Arionidae</taxon>
        <taxon>Arion</taxon>
    </lineage>
</organism>
<dbReference type="GO" id="GO:0000981">
    <property type="term" value="F:DNA-binding transcription factor activity, RNA polymerase II-specific"/>
    <property type="evidence" value="ECO:0007669"/>
    <property type="project" value="TreeGrafter"/>
</dbReference>
<dbReference type="PANTHER" id="PTHR11949">
    <property type="entry name" value="INTERFERON REGULATORY FACTOR"/>
    <property type="match status" value="1"/>
</dbReference>
<dbReference type="AlphaFoldDB" id="A0A0B6YNU9"/>
<dbReference type="InterPro" id="IPR036390">
    <property type="entry name" value="WH_DNA-bd_sf"/>
</dbReference>
<dbReference type="GO" id="GO:0005634">
    <property type="term" value="C:nucleus"/>
    <property type="evidence" value="ECO:0007669"/>
    <property type="project" value="TreeGrafter"/>
</dbReference>
<dbReference type="SMART" id="SM00348">
    <property type="entry name" value="IRF"/>
    <property type="match status" value="1"/>
</dbReference>
<gene>
    <name evidence="2" type="primary">ORF31422</name>
</gene>
<accession>A0A0B6YNU9</accession>
<sequence>MDSQRESRKRLRPWLERMIESNTCPGLVWENKEERTFRIPWRHFNNKDWDEKYSKIFMEWARHTGKYHEGDKLEYPVWKTRLRCALKKIPEILELQEQHHPEDPDPYRVYKFVDSPSIKKFGDIDSEYSASPGSSSSFLMNSPAAKDYLETSVTPPPQQYFENTFLGPKQSSNVPTVVYDEESFNYNNLSVKTEDVLYPHGFASTGRDTQYDHPKLDQGQFQGQFADFNHYNISSEPNFLDQMSSSSQNYSGLNSIVATSRPELSLLESSLLAAGMQSGNENIKASLPSDLMSVESSDLCAASISDDPSLSVLQDRHSSSNVHVMQLNVKYGFPSNTVLQNKVGVNGCRLYFGAPQLQHTSFEEELFGPKTVTQIEMPMS</sequence>
<dbReference type="Pfam" id="PF00605">
    <property type="entry name" value="IRF"/>
    <property type="match status" value="1"/>
</dbReference>
<dbReference type="PROSITE" id="PS51507">
    <property type="entry name" value="IRF_2"/>
    <property type="match status" value="1"/>
</dbReference>
<protein>
    <recommendedName>
        <fullName evidence="1">IRF tryptophan pentad repeat domain-containing protein</fullName>
    </recommendedName>
</protein>
<dbReference type="GO" id="GO:0002376">
    <property type="term" value="P:immune system process"/>
    <property type="evidence" value="ECO:0007669"/>
    <property type="project" value="TreeGrafter"/>
</dbReference>
<dbReference type="InterPro" id="IPR036388">
    <property type="entry name" value="WH-like_DNA-bd_sf"/>
</dbReference>
<name>A0A0B6YNU9_9EUPU</name>